<reference evidence="2" key="1">
    <citation type="submission" date="2023-07" db="EMBL/GenBank/DDBJ databases">
        <title>Chromosome-level genome assembly of Artemia franciscana.</title>
        <authorList>
            <person name="Jo E."/>
        </authorList>
    </citation>
    <scope>NUCLEOTIDE SEQUENCE</scope>
    <source>
        <tissue evidence="2">Whole body</tissue>
    </source>
</reference>
<organism evidence="2 3">
    <name type="scientific">Artemia franciscana</name>
    <name type="common">Brine shrimp</name>
    <name type="synonym">Artemia sanfranciscana</name>
    <dbReference type="NCBI Taxonomy" id="6661"/>
    <lineage>
        <taxon>Eukaryota</taxon>
        <taxon>Metazoa</taxon>
        <taxon>Ecdysozoa</taxon>
        <taxon>Arthropoda</taxon>
        <taxon>Crustacea</taxon>
        <taxon>Branchiopoda</taxon>
        <taxon>Anostraca</taxon>
        <taxon>Artemiidae</taxon>
        <taxon>Artemia</taxon>
    </lineage>
</organism>
<dbReference type="EMBL" id="JAVRJZ010000014">
    <property type="protein sequence ID" value="KAK2713911.1"/>
    <property type="molecule type" value="Genomic_DNA"/>
</dbReference>
<gene>
    <name evidence="2" type="ORF">QYM36_009708</name>
</gene>
<proteinExistence type="predicted"/>
<keyword evidence="3" id="KW-1185">Reference proteome</keyword>
<keyword evidence="1" id="KW-0812">Transmembrane</keyword>
<name>A0AA88HXC8_ARTSF</name>
<dbReference type="Proteomes" id="UP001187531">
    <property type="component" value="Unassembled WGS sequence"/>
</dbReference>
<keyword evidence="1" id="KW-1133">Transmembrane helix</keyword>
<comment type="caution">
    <text evidence="2">The sequence shown here is derived from an EMBL/GenBank/DDBJ whole genome shotgun (WGS) entry which is preliminary data.</text>
</comment>
<protein>
    <submittedName>
        <fullName evidence="2">Uncharacterized protein</fullName>
    </submittedName>
</protein>
<keyword evidence="1" id="KW-0472">Membrane</keyword>
<accession>A0AA88HXC8</accession>
<dbReference type="AlphaFoldDB" id="A0AA88HXC8"/>
<evidence type="ECO:0000313" key="2">
    <source>
        <dbReference type="EMBL" id="KAK2713911.1"/>
    </source>
</evidence>
<evidence type="ECO:0000256" key="1">
    <source>
        <dbReference type="SAM" id="Phobius"/>
    </source>
</evidence>
<sequence length="190" mass="20877">MQPSMPSSNWSPFLLSRELGTPPIPSMSPFPMSSHSMHDQGYEPQSTIGSLGGFKGDLLYPVFTVGFFIFGVIVVVKMVLFFINAIKGKLGLVELHGRSSRSGRAMEDKNGLEELNRLTAVVMSALNTDECLKRTLCEAGRISKKFDDNNLSVLSSVIGKMAPKSVNDNLKIFNDGDKCEKFKCGQLHTK</sequence>
<evidence type="ECO:0000313" key="3">
    <source>
        <dbReference type="Proteomes" id="UP001187531"/>
    </source>
</evidence>
<feature type="transmembrane region" description="Helical" evidence="1">
    <location>
        <begin position="58"/>
        <end position="83"/>
    </location>
</feature>